<dbReference type="AlphaFoldDB" id="A0A4Z2ILE5"/>
<feature type="compositionally biased region" description="Basic and acidic residues" evidence="1">
    <location>
        <begin position="1"/>
        <end position="21"/>
    </location>
</feature>
<protein>
    <submittedName>
        <fullName evidence="2">Uncharacterized protein</fullName>
    </submittedName>
</protein>
<sequence>MEIIRDKLDPRVGRRREDADKTASPLVLRNTSRSLQGNALHVGHGYALAGDPTETEDRDGLSRDDRADGPSQKPAGNSSIGCSRMTRQDVAARAALLNPVRVRGDGNVGTASRFTRPWSSHPPTHPPTPAAMHQEHTTCSANTV</sequence>
<dbReference type="Proteomes" id="UP000314294">
    <property type="component" value="Unassembled WGS sequence"/>
</dbReference>
<organism evidence="2 3">
    <name type="scientific">Liparis tanakae</name>
    <name type="common">Tanaka's snailfish</name>
    <dbReference type="NCBI Taxonomy" id="230148"/>
    <lineage>
        <taxon>Eukaryota</taxon>
        <taxon>Metazoa</taxon>
        <taxon>Chordata</taxon>
        <taxon>Craniata</taxon>
        <taxon>Vertebrata</taxon>
        <taxon>Euteleostomi</taxon>
        <taxon>Actinopterygii</taxon>
        <taxon>Neopterygii</taxon>
        <taxon>Teleostei</taxon>
        <taxon>Neoteleostei</taxon>
        <taxon>Acanthomorphata</taxon>
        <taxon>Eupercaria</taxon>
        <taxon>Perciformes</taxon>
        <taxon>Cottioidei</taxon>
        <taxon>Cottales</taxon>
        <taxon>Liparidae</taxon>
        <taxon>Liparis</taxon>
    </lineage>
</organism>
<keyword evidence="3" id="KW-1185">Reference proteome</keyword>
<name>A0A4Z2ILE5_9TELE</name>
<evidence type="ECO:0000256" key="1">
    <source>
        <dbReference type="SAM" id="MobiDB-lite"/>
    </source>
</evidence>
<reference evidence="2 3" key="1">
    <citation type="submission" date="2019-03" db="EMBL/GenBank/DDBJ databases">
        <title>First draft genome of Liparis tanakae, snailfish: a comprehensive survey of snailfish specific genes.</title>
        <authorList>
            <person name="Kim W."/>
            <person name="Song I."/>
            <person name="Jeong J.-H."/>
            <person name="Kim D."/>
            <person name="Kim S."/>
            <person name="Ryu S."/>
            <person name="Song J.Y."/>
            <person name="Lee S.K."/>
        </authorList>
    </citation>
    <scope>NUCLEOTIDE SEQUENCE [LARGE SCALE GENOMIC DNA]</scope>
    <source>
        <tissue evidence="2">Muscle</tissue>
    </source>
</reference>
<proteinExistence type="predicted"/>
<feature type="region of interest" description="Disordered" evidence="1">
    <location>
        <begin position="1"/>
        <end position="86"/>
    </location>
</feature>
<accession>A0A4Z2ILE5</accession>
<feature type="compositionally biased region" description="Basic and acidic residues" evidence="1">
    <location>
        <begin position="58"/>
        <end position="68"/>
    </location>
</feature>
<feature type="region of interest" description="Disordered" evidence="1">
    <location>
        <begin position="99"/>
        <end position="144"/>
    </location>
</feature>
<evidence type="ECO:0000313" key="2">
    <source>
        <dbReference type="EMBL" id="TNN78548.1"/>
    </source>
</evidence>
<comment type="caution">
    <text evidence="2">The sequence shown here is derived from an EMBL/GenBank/DDBJ whole genome shotgun (WGS) entry which is preliminary data.</text>
</comment>
<dbReference type="EMBL" id="SRLO01000072">
    <property type="protein sequence ID" value="TNN78548.1"/>
    <property type="molecule type" value="Genomic_DNA"/>
</dbReference>
<gene>
    <name evidence="2" type="ORF">EYF80_011143</name>
</gene>
<evidence type="ECO:0000313" key="3">
    <source>
        <dbReference type="Proteomes" id="UP000314294"/>
    </source>
</evidence>